<dbReference type="PRINTS" id="PR00038">
    <property type="entry name" value="HTHLUXR"/>
</dbReference>
<dbReference type="PANTHER" id="PTHR45566">
    <property type="entry name" value="HTH-TYPE TRANSCRIPTIONAL REGULATOR YHJB-RELATED"/>
    <property type="match status" value="1"/>
</dbReference>
<gene>
    <name evidence="6" type="ORF">SAMN02982917_1161</name>
</gene>
<dbReference type="GO" id="GO:0003677">
    <property type="term" value="F:DNA binding"/>
    <property type="evidence" value="ECO:0007669"/>
    <property type="project" value="UniProtKB-KW"/>
</dbReference>
<dbReference type="GO" id="GO:0000160">
    <property type="term" value="P:phosphorelay signal transduction system"/>
    <property type="evidence" value="ECO:0007669"/>
    <property type="project" value="InterPro"/>
</dbReference>
<feature type="domain" description="HTH luxR-type" evidence="4">
    <location>
        <begin position="142"/>
        <end position="207"/>
    </location>
</feature>
<dbReference type="SUPFAM" id="SSF46894">
    <property type="entry name" value="C-terminal effector domain of the bipartite response regulators"/>
    <property type="match status" value="1"/>
</dbReference>
<dbReference type="InterPro" id="IPR000792">
    <property type="entry name" value="Tscrpt_reg_LuxR_C"/>
</dbReference>
<feature type="domain" description="Response regulatory" evidence="5">
    <location>
        <begin position="4"/>
        <end position="121"/>
    </location>
</feature>
<dbReference type="PROSITE" id="PS50110">
    <property type="entry name" value="RESPONSE_REGULATORY"/>
    <property type="match status" value="1"/>
</dbReference>
<name>A0A1X7DXE7_9PROT</name>
<accession>A0A1X7DXE7</accession>
<evidence type="ECO:0000259" key="5">
    <source>
        <dbReference type="PROSITE" id="PS50110"/>
    </source>
</evidence>
<dbReference type="InterPro" id="IPR051015">
    <property type="entry name" value="EvgA-like"/>
</dbReference>
<evidence type="ECO:0000313" key="7">
    <source>
        <dbReference type="Proteomes" id="UP000192936"/>
    </source>
</evidence>
<dbReference type="InterPro" id="IPR011006">
    <property type="entry name" value="CheY-like_superfamily"/>
</dbReference>
<evidence type="ECO:0000313" key="6">
    <source>
        <dbReference type="EMBL" id="SMF23583.1"/>
    </source>
</evidence>
<protein>
    <submittedName>
        <fullName evidence="6">Two component transcriptional regulator, LuxR family</fullName>
    </submittedName>
</protein>
<dbReference type="PROSITE" id="PS00622">
    <property type="entry name" value="HTH_LUXR_1"/>
    <property type="match status" value="1"/>
</dbReference>
<dbReference type="PANTHER" id="PTHR45566:SF1">
    <property type="entry name" value="HTH-TYPE TRANSCRIPTIONAL REGULATOR YHJB-RELATED"/>
    <property type="match status" value="1"/>
</dbReference>
<dbReference type="AlphaFoldDB" id="A0A1X7DXE7"/>
<organism evidence="6 7">
    <name type="scientific">Azospirillum oryzae</name>
    <dbReference type="NCBI Taxonomy" id="286727"/>
    <lineage>
        <taxon>Bacteria</taxon>
        <taxon>Pseudomonadati</taxon>
        <taxon>Pseudomonadota</taxon>
        <taxon>Alphaproteobacteria</taxon>
        <taxon>Rhodospirillales</taxon>
        <taxon>Azospirillaceae</taxon>
        <taxon>Azospirillum</taxon>
    </lineage>
</organism>
<dbReference type="Pfam" id="PF00072">
    <property type="entry name" value="Response_reg"/>
    <property type="match status" value="1"/>
</dbReference>
<evidence type="ECO:0000259" key="4">
    <source>
        <dbReference type="PROSITE" id="PS50043"/>
    </source>
</evidence>
<proteinExistence type="predicted"/>
<dbReference type="InterPro" id="IPR001789">
    <property type="entry name" value="Sig_transdc_resp-reg_receiver"/>
</dbReference>
<reference evidence="6 7" key="1">
    <citation type="submission" date="2017-04" db="EMBL/GenBank/DDBJ databases">
        <authorList>
            <person name="Afonso C.L."/>
            <person name="Miller P.J."/>
            <person name="Scott M.A."/>
            <person name="Spackman E."/>
            <person name="Goraichik I."/>
            <person name="Dimitrov K.M."/>
            <person name="Suarez D.L."/>
            <person name="Swayne D.E."/>
        </authorList>
    </citation>
    <scope>NUCLEOTIDE SEQUENCE [LARGE SCALE GENOMIC DNA]</scope>
    <source>
        <strain evidence="6 7">A2P</strain>
    </source>
</reference>
<dbReference type="Gene3D" id="3.40.50.2300">
    <property type="match status" value="1"/>
</dbReference>
<dbReference type="EMBL" id="FXAK01000001">
    <property type="protein sequence ID" value="SMF23583.1"/>
    <property type="molecule type" value="Genomic_DNA"/>
</dbReference>
<dbReference type="Pfam" id="PF00196">
    <property type="entry name" value="GerE"/>
    <property type="match status" value="1"/>
</dbReference>
<dbReference type="CDD" id="cd06170">
    <property type="entry name" value="LuxR_C_like"/>
    <property type="match status" value="1"/>
</dbReference>
<dbReference type="SMART" id="SM00448">
    <property type="entry name" value="REC"/>
    <property type="match status" value="1"/>
</dbReference>
<dbReference type="InterPro" id="IPR036388">
    <property type="entry name" value="WH-like_DNA-bd_sf"/>
</dbReference>
<dbReference type="Proteomes" id="UP000192936">
    <property type="component" value="Unassembled WGS sequence"/>
</dbReference>
<dbReference type="SUPFAM" id="SSF52172">
    <property type="entry name" value="CheY-like"/>
    <property type="match status" value="1"/>
</dbReference>
<dbReference type="Gene3D" id="1.10.10.10">
    <property type="entry name" value="Winged helix-like DNA-binding domain superfamily/Winged helix DNA-binding domain"/>
    <property type="match status" value="1"/>
</dbReference>
<evidence type="ECO:0000256" key="1">
    <source>
        <dbReference type="ARBA" id="ARBA00022553"/>
    </source>
</evidence>
<sequence>MPTHIVVADDHPMFRDAMRLAIARALPEAEIVEAGTLDAAAAALEGSPDADLLLLDLNMPGMQGFAGLVYLCSRFPALPIAVISANEEPRVIRRALGAGACGYIPKSAPSDMLGEALQALLAGELWRPALQEPDCAGREEDAAARIASLTPQQVRVLMMLNDGLVNKQIAYELGVSEGTVKAHVSAILQKLGVTSRTQAVILVRQLAEDADAPQELIRRAAEERQAG</sequence>
<dbReference type="OrthoDB" id="9805444at2"/>
<keyword evidence="2" id="KW-0238">DNA-binding</keyword>
<dbReference type="SMART" id="SM00421">
    <property type="entry name" value="HTH_LUXR"/>
    <property type="match status" value="1"/>
</dbReference>
<feature type="modified residue" description="4-aspartylphosphate" evidence="3">
    <location>
        <position position="56"/>
    </location>
</feature>
<evidence type="ECO:0000256" key="3">
    <source>
        <dbReference type="PROSITE-ProRule" id="PRU00169"/>
    </source>
</evidence>
<dbReference type="CDD" id="cd17535">
    <property type="entry name" value="REC_NarL-like"/>
    <property type="match status" value="1"/>
</dbReference>
<dbReference type="PROSITE" id="PS50043">
    <property type="entry name" value="HTH_LUXR_2"/>
    <property type="match status" value="1"/>
</dbReference>
<dbReference type="GO" id="GO:0006355">
    <property type="term" value="P:regulation of DNA-templated transcription"/>
    <property type="evidence" value="ECO:0007669"/>
    <property type="project" value="InterPro"/>
</dbReference>
<evidence type="ECO:0000256" key="2">
    <source>
        <dbReference type="ARBA" id="ARBA00023125"/>
    </source>
</evidence>
<dbReference type="InterPro" id="IPR058245">
    <property type="entry name" value="NreC/VraR/RcsB-like_REC"/>
</dbReference>
<keyword evidence="1 3" id="KW-0597">Phosphoprotein</keyword>
<dbReference type="InterPro" id="IPR016032">
    <property type="entry name" value="Sig_transdc_resp-reg_C-effctor"/>
</dbReference>
<dbReference type="RefSeq" id="WP_085083094.1">
    <property type="nucleotide sequence ID" value="NZ_FXAK01000001.1"/>
</dbReference>
<dbReference type="STRING" id="286727.SAMN02982917_1161"/>